<keyword evidence="3" id="KW-0547">Nucleotide-binding</keyword>
<evidence type="ECO:0000256" key="1">
    <source>
        <dbReference type="SAM" id="MobiDB-lite"/>
    </source>
</evidence>
<dbReference type="CDD" id="cd18809">
    <property type="entry name" value="SF1_C_RecD"/>
    <property type="match status" value="1"/>
</dbReference>
<feature type="region of interest" description="Disordered" evidence="1">
    <location>
        <begin position="701"/>
        <end position="737"/>
    </location>
</feature>
<name>A0A8X6M665_TRICU</name>
<dbReference type="SUPFAM" id="SSF56219">
    <property type="entry name" value="DNase I-like"/>
    <property type="match status" value="1"/>
</dbReference>
<dbReference type="PANTHER" id="PTHR47642">
    <property type="entry name" value="ATP-DEPENDENT DNA HELICASE"/>
    <property type="match status" value="1"/>
</dbReference>
<organism evidence="3 4">
    <name type="scientific">Trichonephila clavata</name>
    <name type="common">Joro spider</name>
    <name type="synonym">Nephila clavata</name>
    <dbReference type="NCBI Taxonomy" id="2740835"/>
    <lineage>
        <taxon>Eukaryota</taxon>
        <taxon>Metazoa</taxon>
        <taxon>Ecdysozoa</taxon>
        <taxon>Arthropoda</taxon>
        <taxon>Chelicerata</taxon>
        <taxon>Arachnida</taxon>
        <taxon>Araneae</taxon>
        <taxon>Araneomorphae</taxon>
        <taxon>Entelegynae</taxon>
        <taxon>Araneoidea</taxon>
        <taxon>Nephilidae</taxon>
        <taxon>Trichonephila</taxon>
    </lineage>
</organism>
<keyword evidence="3" id="KW-0347">Helicase</keyword>
<evidence type="ECO:0000313" key="4">
    <source>
        <dbReference type="Proteomes" id="UP000887116"/>
    </source>
</evidence>
<dbReference type="Gene3D" id="3.60.10.10">
    <property type="entry name" value="Endonuclease/exonuclease/phosphatase"/>
    <property type="match status" value="1"/>
</dbReference>
<feature type="region of interest" description="Disordered" evidence="1">
    <location>
        <begin position="158"/>
        <end position="207"/>
    </location>
</feature>
<protein>
    <submittedName>
        <fullName evidence="3">ATP-dependent DNA helicase</fullName>
    </submittedName>
</protein>
<dbReference type="Proteomes" id="UP000887116">
    <property type="component" value="Unassembled WGS sequence"/>
</dbReference>
<proteinExistence type="predicted"/>
<dbReference type="AlphaFoldDB" id="A0A8X6M665"/>
<sequence length="737" mass="84422">MDTAYEPTEMELSKSPRRTPSPPLLPPCEQLRHNKAQLERMITFRKHKAACIQELQAMPDHHPEDPFYARAAAELQDIEEAIQLGVSDIDSFPPCETPGCPHHENSSPPASPIRKENCQIKRKDLSEFEFPPLRKTARKINLDLSQSVDDNLISTNKFALPDNNLENPGLDSQTEIDQEEPTSPAQNRPAAPSNQNTAQDTPTLPPPVMLKITDHVKNHMNTIMAAYPKLRSRLTGEYIKLYSDSFDQRRSLIQFLKAVKFQFYEEALEQKVLDKVRNFDRTKTGNLESVIKFKVGAKYMLTYNIDTADGSVNGAVGQLKKLEYCFVKGSNNLEVKRIWMEFPISNDIGKEKRRQCIRYSVQNKMGLLWTPIERVKKVVYRSNNDAISVTRNQFQIILAEAMTIHKSQGATFQEAAVGFKRNLTRPLQYVALSRVTSIQGLYILGEYKAPPPPREDDLILQEMKRLKAHSILPKYAFLHQHNDPNTLQIMYHNVQSLNAHHEDIAADPCMMNSNILLFAETWTVVGDKFSFDHFDHYHFLSHHSRRKPSGVSIYIKKHLSSMVEEVEMFPNYETGVHVMIVNFKTKIRIAVLYAKPGSSNNDIYDALDQSLDNKNSDYRTVLAGDFNIDMMTQRGREFCEMLTNIYYITLRNNPSQYTTIGQTTIDCVFSTHGLRTCGVYESAFSTHLPLYVQMPWEKKKVRTSYPQEDDDPSLECGPDLLDRTGDIDWAEDDDFPK</sequence>
<feature type="region of interest" description="Disordered" evidence="1">
    <location>
        <begin position="1"/>
        <end position="28"/>
    </location>
</feature>
<dbReference type="PANTHER" id="PTHR47642:SF5">
    <property type="entry name" value="ATP-DEPENDENT DNA HELICASE"/>
    <property type="match status" value="1"/>
</dbReference>
<keyword evidence="4" id="KW-1185">Reference proteome</keyword>
<keyword evidence="3" id="KW-0067">ATP-binding</keyword>
<keyword evidence="3" id="KW-0378">Hydrolase</keyword>
<evidence type="ECO:0000313" key="3">
    <source>
        <dbReference type="EMBL" id="GFR32799.1"/>
    </source>
</evidence>
<dbReference type="SUPFAM" id="SSF52540">
    <property type="entry name" value="P-loop containing nucleoside triphosphate hydrolases"/>
    <property type="match status" value="1"/>
</dbReference>
<comment type="caution">
    <text evidence="3">The sequence shown here is derived from an EMBL/GenBank/DDBJ whole genome shotgun (WGS) entry which is preliminary data.</text>
</comment>
<dbReference type="InterPro" id="IPR051055">
    <property type="entry name" value="PIF1_helicase"/>
</dbReference>
<dbReference type="InterPro" id="IPR027417">
    <property type="entry name" value="P-loop_NTPase"/>
</dbReference>
<dbReference type="EMBL" id="BMAO01029594">
    <property type="protein sequence ID" value="GFR32799.1"/>
    <property type="molecule type" value="Genomic_DNA"/>
</dbReference>
<dbReference type="InterPro" id="IPR036691">
    <property type="entry name" value="Endo/exonu/phosph_ase_sf"/>
</dbReference>
<dbReference type="InterPro" id="IPR005135">
    <property type="entry name" value="Endo/exonuclease/phosphatase"/>
</dbReference>
<evidence type="ECO:0000259" key="2">
    <source>
        <dbReference type="Pfam" id="PF03372"/>
    </source>
</evidence>
<feature type="compositionally biased region" description="Polar residues" evidence="1">
    <location>
        <begin position="164"/>
        <end position="173"/>
    </location>
</feature>
<accession>A0A8X6M665</accession>
<feature type="compositionally biased region" description="Polar residues" evidence="1">
    <location>
        <begin position="181"/>
        <end position="202"/>
    </location>
</feature>
<gene>
    <name evidence="3" type="primary">AVEN_267639_1</name>
    <name evidence="3" type="ORF">TNCT_397871</name>
</gene>
<feature type="domain" description="Endonuclease/exonuclease/phosphatase" evidence="2">
    <location>
        <begin position="507"/>
        <end position="680"/>
    </location>
</feature>
<dbReference type="Pfam" id="PF03372">
    <property type="entry name" value="Exo_endo_phos"/>
    <property type="match status" value="1"/>
</dbReference>
<dbReference type="OrthoDB" id="6512704at2759"/>
<feature type="compositionally biased region" description="Acidic residues" evidence="1">
    <location>
        <begin position="728"/>
        <end position="737"/>
    </location>
</feature>
<reference evidence="3" key="1">
    <citation type="submission" date="2020-07" db="EMBL/GenBank/DDBJ databases">
        <title>Multicomponent nature underlies the extraordinary mechanical properties of spider dragline silk.</title>
        <authorList>
            <person name="Kono N."/>
            <person name="Nakamura H."/>
            <person name="Mori M."/>
            <person name="Yoshida Y."/>
            <person name="Ohtoshi R."/>
            <person name="Malay A.D."/>
            <person name="Moran D.A.P."/>
            <person name="Tomita M."/>
            <person name="Numata K."/>
            <person name="Arakawa K."/>
        </authorList>
    </citation>
    <scope>NUCLEOTIDE SEQUENCE</scope>
</reference>
<dbReference type="Gene3D" id="3.40.50.300">
    <property type="entry name" value="P-loop containing nucleotide triphosphate hydrolases"/>
    <property type="match status" value="1"/>
</dbReference>
<dbReference type="GO" id="GO:0004386">
    <property type="term" value="F:helicase activity"/>
    <property type="evidence" value="ECO:0007669"/>
    <property type="project" value="UniProtKB-KW"/>
</dbReference>